<feature type="binding site" evidence="6">
    <location>
        <begin position="361"/>
        <end position="364"/>
    </location>
    <ligand>
        <name>ATP</name>
        <dbReference type="ChEBI" id="CHEBI:30616"/>
    </ligand>
</feature>
<keyword evidence="10" id="KW-1185">Reference proteome</keyword>
<sequence>MIDIKLVRDNPDLVRASQRARGADETLVDQVLAADEKRRSSINEFESLRSQQKTVSKSVGAAMGKLNAARKAGSADVDILAKEADDARAQATELSAQVKQREATADQEDKDFTALLRELDNIVIDGVPAGGEDNFETLETVGKPREFDFEPLDHLALGEKLGAIDMERGAKVSGSRFYFLKGAGARLSNALMAYAQSIAAEEGFTPLIVPTLVSPATMGGTGYLDAHEDVYHLESADLYLTGTSEVAIAGYHTDEIIDLSNGPLRYTATSTCYRREAGSYGKDTKGIFRVHQFTKTEMFVLCDPEQAVAEHQNLLRIERRLLDDLELPYRVIDVAAGDLGGSAARKYDCEAWVPTQGKYRELTSTSNCTTYQARRLNIRQRGEGGKTEFVATLNGTMLTDTRPIVALLENHQQADGSIHVPAALQPFLGTDVIRPPQAG</sequence>
<dbReference type="PRINTS" id="PR00981">
    <property type="entry name" value="TRNASYNTHSER"/>
</dbReference>
<dbReference type="InterPro" id="IPR006195">
    <property type="entry name" value="aa-tRNA-synth_II"/>
</dbReference>
<keyword evidence="3 6" id="KW-0067">ATP-binding</keyword>
<dbReference type="NCBIfam" id="TIGR00414">
    <property type="entry name" value="serS"/>
    <property type="match status" value="1"/>
</dbReference>
<feature type="coiled-coil region" evidence="7">
    <location>
        <begin position="77"/>
        <end position="104"/>
    </location>
</feature>
<dbReference type="PANTHER" id="PTHR11778">
    <property type="entry name" value="SERYL-TRNA SYNTHETASE"/>
    <property type="match status" value="1"/>
</dbReference>
<feature type="binding site" evidence="6">
    <location>
        <position position="396"/>
    </location>
    <ligand>
        <name>L-serine</name>
        <dbReference type="ChEBI" id="CHEBI:33384"/>
    </ligand>
</feature>
<organism evidence="9 10">
    <name type="scientific">Flexivirga alba</name>
    <dbReference type="NCBI Taxonomy" id="702742"/>
    <lineage>
        <taxon>Bacteria</taxon>
        <taxon>Bacillati</taxon>
        <taxon>Actinomycetota</taxon>
        <taxon>Actinomycetes</taxon>
        <taxon>Micrococcales</taxon>
        <taxon>Dermacoccaceae</taxon>
        <taxon>Flexivirga</taxon>
    </lineage>
</organism>
<name>A0ABW2ADG4_9MICO</name>
<keyword evidence="7" id="KW-0175">Coiled coil</keyword>
<dbReference type="PROSITE" id="PS50862">
    <property type="entry name" value="AA_TRNA_LIGASE_II"/>
    <property type="match status" value="1"/>
</dbReference>
<dbReference type="EMBL" id="JBHSWH010000001">
    <property type="protein sequence ID" value="MFC6704943.1"/>
    <property type="molecule type" value="Genomic_DNA"/>
</dbReference>
<dbReference type="InterPro" id="IPR042103">
    <property type="entry name" value="SerRS_1_N_sf"/>
</dbReference>
<evidence type="ECO:0000256" key="6">
    <source>
        <dbReference type="HAMAP-Rule" id="MF_00176"/>
    </source>
</evidence>
<dbReference type="Pfam" id="PF02403">
    <property type="entry name" value="Seryl_tRNA_N"/>
    <property type="match status" value="1"/>
</dbReference>
<comment type="domain">
    <text evidence="6">Consists of two distinct domains, a catalytic core and a N-terminal extension that is involved in tRNA binding.</text>
</comment>
<gene>
    <name evidence="6 9" type="primary">serS</name>
    <name evidence="9" type="ORF">ACFQDH_06595</name>
</gene>
<evidence type="ECO:0000256" key="4">
    <source>
        <dbReference type="ARBA" id="ARBA00022917"/>
    </source>
</evidence>
<keyword evidence="5 6" id="KW-0030">Aminoacyl-tRNA synthetase</keyword>
<dbReference type="HAMAP" id="MF_00176">
    <property type="entry name" value="Ser_tRNA_synth_type1"/>
    <property type="match status" value="1"/>
</dbReference>
<evidence type="ECO:0000259" key="8">
    <source>
        <dbReference type="PROSITE" id="PS50862"/>
    </source>
</evidence>
<keyword evidence="2 6" id="KW-0547">Nucleotide-binding</keyword>
<dbReference type="EC" id="6.1.1.11" evidence="6"/>
<evidence type="ECO:0000313" key="10">
    <source>
        <dbReference type="Proteomes" id="UP001596298"/>
    </source>
</evidence>
<evidence type="ECO:0000256" key="2">
    <source>
        <dbReference type="ARBA" id="ARBA00022741"/>
    </source>
</evidence>
<feature type="domain" description="Aminoacyl-transfer RNA synthetases class-II family profile" evidence="8">
    <location>
        <begin position="153"/>
        <end position="421"/>
    </location>
</feature>
<evidence type="ECO:0000256" key="7">
    <source>
        <dbReference type="SAM" id="Coils"/>
    </source>
</evidence>
<evidence type="ECO:0000256" key="1">
    <source>
        <dbReference type="ARBA" id="ARBA00022598"/>
    </source>
</evidence>
<dbReference type="InterPro" id="IPR002314">
    <property type="entry name" value="aa-tRNA-synt_IIb"/>
</dbReference>
<dbReference type="SUPFAM" id="SSF55681">
    <property type="entry name" value="Class II aaRS and biotin synthetases"/>
    <property type="match status" value="1"/>
</dbReference>
<accession>A0ABW2ADG4</accession>
<dbReference type="InterPro" id="IPR015866">
    <property type="entry name" value="Ser-tRNA-synth_1_N"/>
</dbReference>
<dbReference type="GO" id="GO:0004828">
    <property type="term" value="F:serine-tRNA ligase activity"/>
    <property type="evidence" value="ECO:0007669"/>
    <property type="project" value="UniProtKB-EC"/>
</dbReference>
<evidence type="ECO:0000256" key="5">
    <source>
        <dbReference type="ARBA" id="ARBA00023146"/>
    </source>
</evidence>
<dbReference type="RefSeq" id="WP_382399636.1">
    <property type="nucleotide sequence ID" value="NZ_JBHSWH010000001.1"/>
</dbReference>
<dbReference type="Proteomes" id="UP001596298">
    <property type="component" value="Unassembled WGS sequence"/>
</dbReference>
<comment type="subcellular location">
    <subcellularLocation>
        <location evidence="6">Cytoplasm</location>
    </subcellularLocation>
</comment>
<comment type="caution">
    <text evidence="9">The sequence shown here is derived from an EMBL/GenBank/DDBJ whole genome shotgun (WGS) entry which is preliminary data.</text>
</comment>
<protein>
    <recommendedName>
        <fullName evidence="6">Serine--tRNA ligase</fullName>
        <ecNumber evidence="6">6.1.1.11</ecNumber>
    </recommendedName>
    <alternativeName>
        <fullName evidence="6">Seryl-tRNA synthetase</fullName>
        <shortName evidence="6">SerRS</shortName>
    </alternativeName>
    <alternativeName>
        <fullName evidence="6">Seryl-tRNA(Ser/Sec) synthetase</fullName>
    </alternativeName>
</protein>
<dbReference type="CDD" id="cd00770">
    <property type="entry name" value="SerRS_core"/>
    <property type="match status" value="1"/>
</dbReference>
<comment type="function">
    <text evidence="6">Catalyzes the attachment of serine to tRNA(Ser). Is also able to aminoacylate tRNA(Sec) with serine, to form the misacylated tRNA L-seryl-tRNA(Sec), which will be further converted into selenocysteinyl-tRNA(Sec).</text>
</comment>
<keyword evidence="6" id="KW-0963">Cytoplasm</keyword>
<dbReference type="Pfam" id="PF00587">
    <property type="entry name" value="tRNA-synt_2b"/>
    <property type="match status" value="1"/>
</dbReference>
<reference evidence="10" key="1">
    <citation type="journal article" date="2019" name="Int. J. Syst. Evol. Microbiol.">
        <title>The Global Catalogue of Microorganisms (GCM) 10K type strain sequencing project: providing services to taxonomists for standard genome sequencing and annotation.</title>
        <authorList>
            <consortium name="The Broad Institute Genomics Platform"/>
            <consortium name="The Broad Institute Genome Sequencing Center for Infectious Disease"/>
            <person name="Wu L."/>
            <person name="Ma J."/>
        </authorList>
    </citation>
    <scope>NUCLEOTIDE SEQUENCE [LARGE SCALE GENOMIC DNA]</scope>
    <source>
        <strain evidence="10">CCUG 58127</strain>
    </source>
</reference>
<dbReference type="Gene3D" id="3.30.930.10">
    <property type="entry name" value="Bira Bifunctional Protein, Domain 2"/>
    <property type="match status" value="1"/>
</dbReference>
<comment type="catalytic activity">
    <reaction evidence="6">
        <text>tRNA(Sec) + L-serine + ATP = L-seryl-tRNA(Sec) + AMP + diphosphate + H(+)</text>
        <dbReference type="Rhea" id="RHEA:42580"/>
        <dbReference type="Rhea" id="RHEA-COMP:9742"/>
        <dbReference type="Rhea" id="RHEA-COMP:10128"/>
        <dbReference type="ChEBI" id="CHEBI:15378"/>
        <dbReference type="ChEBI" id="CHEBI:30616"/>
        <dbReference type="ChEBI" id="CHEBI:33019"/>
        <dbReference type="ChEBI" id="CHEBI:33384"/>
        <dbReference type="ChEBI" id="CHEBI:78442"/>
        <dbReference type="ChEBI" id="CHEBI:78533"/>
        <dbReference type="ChEBI" id="CHEBI:456215"/>
        <dbReference type="EC" id="6.1.1.11"/>
    </reaction>
</comment>
<comment type="subunit">
    <text evidence="6">Homodimer. The tRNA molecule binds across the dimer.</text>
</comment>
<feature type="binding site" evidence="6">
    <location>
        <position position="297"/>
    </location>
    <ligand>
        <name>L-serine</name>
        <dbReference type="ChEBI" id="CHEBI:33384"/>
    </ligand>
</feature>
<evidence type="ECO:0000256" key="3">
    <source>
        <dbReference type="ARBA" id="ARBA00022840"/>
    </source>
</evidence>
<comment type="pathway">
    <text evidence="6">Aminoacyl-tRNA biosynthesis; selenocysteinyl-tRNA(Sec) biosynthesis; L-seryl-tRNA(Sec) from L-serine and tRNA(Sec): step 1/1.</text>
</comment>
<evidence type="ECO:0000313" key="9">
    <source>
        <dbReference type="EMBL" id="MFC6704943.1"/>
    </source>
</evidence>
<keyword evidence="4 6" id="KW-0648">Protein biosynthesis</keyword>
<comment type="similarity">
    <text evidence="6">Belongs to the class-II aminoacyl-tRNA synthetase family. Type-1 seryl-tRNA synthetase subfamily.</text>
</comment>
<dbReference type="SUPFAM" id="SSF46589">
    <property type="entry name" value="tRNA-binding arm"/>
    <property type="match status" value="1"/>
</dbReference>
<feature type="binding site" evidence="6">
    <location>
        <begin position="274"/>
        <end position="276"/>
    </location>
    <ligand>
        <name>ATP</name>
        <dbReference type="ChEBI" id="CHEBI:30616"/>
    </ligand>
</feature>
<dbReference type="PIRSF" id="PIRSF001529">
    <property type="entry name" value="Ser-tRNA-synth_IIa"/>
    <property type="match status" value="1"/>
</dbReference>
<dbReference type="InterPro" id="IPR045864">
    <property type="entry name" value="aa-tRNA-synth_II/BPL/LPL"/>
</dbReference>
<feature type="binding site" evidence="6">
    <location>
        <begin position="243"/>
        <end position="245"/>
    </location>
    <ligand>
        <name>L-serine</name>
        <dbReference type="ChEBI" id="CHEBI:33384"/>
    </ligand>
</feature>
<proteinExistence type="inferred from homology"/>
<dbReference type="InterPro" id="IPR002317">
    <property type="entry name" value="Ser-tRNA-ligase_type_1"/>
</dbReference>
<dbReference type="InterPro" id="IPR010978">
    <property type="entry name" value="tRNA-bd_arm"/>
</dbReference>
<feature type="binding site" evidence="6">
    <location>
        <position position="290"/>
    </location>
    <ligand>
        <name>ATP</name>
        <dbReference type="ChEBI" id="CHEBI:30616"/>
    </ligand>
</feature>
<dbReference type="InterPro" id="IPR033729">
    <property type="entry name" value="SerRS_core"/>
</dbReference>
<comment type="catalytic activity">
    <reaction evidence="6">
        <text>tRNA(Ser) + L-serine + ATP = L-seryl-tRNA(Ser) + AMP + diphosphate + H(+)</text>
        <dbReference type="Rhea" id="RHEA:12292"/>
        <dbReference type="Rhea" id="RHEA-COMP:9669"/>
        <dbReference type="Rhea" id="RHEA-COMP:9703"/>
        <dbReference type="ChEBI" id="CHEBI:15378"/>
        <dbReference type="ChEBI" id="CHEBI:30616"/>
        <dbReference type="ChEBI" id="CHEBI:33019"/>
        <dbReference type="ChEBI" id="CHEBI:33384"/>
        <dbReference type="ChEBI" id="CHEBI:78442"/>
        <dbReference type="ChEBI" id="CHEBI:78533"/>
        <dbReference type="ChEBI" id="CHEBI:456215"/>
        <dbReference type="EC" id="6.1.1.11"/>
    </reaction>
</comment>
<dbReference type="Gene3D" id="1.10.287.40">
    <property type="entry name" value="Serine-tRNA synthetase, tRNA binding domain"/>
    <property type="match status" value="1"/>
</dbReference>
<keyword evidence="1 6" id="KW-0436">Ligase</keyword>